<dbReference type="NCBIfam" id="NF008847">
    <property type="entry name" value="PRK11886.1-2"/>
    <property type="match status" value="1"/>
</dbReference>
<proteinExistence type="inferred from homology"/>
<dbReference type="InterPro" id="IPR013196">
    <property type="entry name" value="HTH_11"/>
</dbReference>
<feature type="binding site" evidence="6">
    <location>
        <position position="187"/>
    </location>
    <ligand>
        <name>biotin</name>
        <dbReference type="ChEBI" id="CHEBI:57586"/>
    </ligand>
</feature>
<keyword evidence="2 6" id="KW-0547">Nucleotide-binding</keyword>
<dbReference type="EMBL" id="BAAAEI010000027">
    <property type="protein sequence ID" value="GAA0371972.1"/>
    <property type="molecule type" value="Genomic_DNA"/>
</dbReference>
<keyword evidence="6" id="KW-0805">Transcription regulation</keyword>
<dbReference type="Gene3D" id="2.30.30.100">
    <property type="match status" value="1"/>
</dbReference>
<dbReference type="InterPro" id="IPR004143">
    <property type="entry name" value="BPL_LPL_catalytic"/>
</dbReference>
<dbReference type="InterPro" id="IPR030855">
    <property type="entry name" value="Bifunct_BirA"/>
</dbReference>
<dbReference type="CDD" id="cd16442">
    <property type="entry name" value="BPL"/>
    <property type="match status" value="1"/>
</dbReference>
<accession>A0ABP3HKL2</accession>
<dbReference type="Gene3D" id="1.10.10.10">
    <property type="entry name" value="Winged helix-like DNA-binding domain superfamily/Winged helix DNA-binding domain"/>
    <property type="match status" value="1"/>
</dbReference>
<reference evidence="9" key="1">
    <citation type="journal article" date="2019" name="Int. J. Syst. Evol. Microbiol.">
        <title>The Global Catalogue of Microorganisms (GCM) 10K type strain sequencing project: providing services to taxonomists for standard genome sequencing and annotation.</title>
        <authorList>
            <consortium name="The Broad Institute Genomics Platform"/>
            <consortium name="The Broad Institute Genome Sequencing Center for Infectious Disease"/>
            <person name="Wu L."/>
            <person name="Ma J."/>
        </authorList>
    </citation>
    <scope>NUCLEOTIDE SEQUENCE [LARGE SCALE GENOMIC DNA]</scope>
    <source>
        <strain evidence="9">JCM 13378</strain>
    </source>
</reference>
<evidence type="ECO:0000313" key="9">
    <source>
        <dbReference type="Proteomes" id="UP001501757"/>
    </source>
</evidence>
<dbReference type="InterPro" id="IPR036390">
    <property type="entry name" value="WH_DNA-bd_sf"/>
</dbReference>
<evidence type="ECO:0000256" key="5">
    <source>
        <dbReference type="ARBA" id="ARBA00047846"/>
    </source>
</evidence>
<gene>
    <name evidence="6 8" type="primary">birA</name>
    <name evidence="8" type="ORF">GCM10009092_40300</name>
</gene>
<dbReference type="InterPro" id="IPR011991">
    <property type="entry name" value="ArsR-like_HTH"/>
</dbReference>
<dbReference type="PANTHER" id="PTHR12835">
    <property type="entry name" value="BIOTIN PROTEIN LIGASE"/>
    <property type="match status" value="1"/>
</dbReference>
<evidence type="ECO:0000256" key="2">
    <source>
        <dbReference type="ARBA" id="ARBA00022741"/>
    </source>
</evidence>
<comment type="function">
    <text evidence="6">Acts both as a biotin--[acetyl-CoA-carboxylase] ligase and a biotin-operon repressor. In the presence of ATP, BirA activates biotin to form the BirA-biotinyl-5'-adenylate (BirA-bio-5'-AMP or holoBirA) complex. HoloBirA can either transfer the biotinyl moiety to the biotin carboxyl carrier protein (BCCP) subunit of acetyl-CoA carboxylase, or bind to the biotin operator site and inhibit transcription of the operon.</text>
</comment>
<dbReference type="NCBIfam" id="TIGR00121">
    <property type="entry name" value="birA_ligase"/>
    <property type="match status" value="1"/>
</dbReference>
<keyword evidence="6" id="KW-0678">Repressor</keyword>
<protein>
    <recommendedName>
        <fullName evidence="6">Bifunctional ligase/repressor BirA</fullName>
    </recommendedName>
    <alternativeName>
        <fullName evidence="6">Biotin operon repressor</fullName>
    </alternativeName>
    <alternativeName>
        <fullName evidence="6">Biotin--[acetyl-CoA-carboxylase] ligase</fullName>
        <ecNumber evidence="6">6.3.4.15</ecNumber>
    </alternativeName>
    <alternativeName>
        <fullName evidence="6">Biotin--protein ligase</fullName>
    </alternativeName>
    <alternativeName>
        <fullName evidence="6">Biotin-[acetyl-CoA carboxylase] synthetase</fullName>
    </alternativeName>
</protein>
<dbReference type="SUPFAM" id="SSF55681">
    <property type="entry name" value="Class II aaRS and biotin synthetases"/>
    <property type="match status" value="1"/>
</dbReference>
<evidence type="ECO:0000256" key="1">
    <source>
        <dbReference type="ARBA" id="ARBA00022598"/>
    </source>
</evidence>
<keyword evidence="3 6" id="KW-0067">ATP-binding</keyword>
<dbReference type="GO" id="GO:0016874">
    <property type="term" value="F:ligase activity"/>
    <property type="evidence" value="ECO:0007669"/>
    <property type="project" value="UniProtKB-KW"/>
</dbReference>
<feature type="DNA-binding region" description="H-T-H motif" evidence="6">
    <location>
        <begin position="24"/>
        <end position="43"/>
    </location>
</feature>
<comment type="catalytic activity">
    <reaction evidence="5 6">
        <text>biotin + L-lysyl-[protein] + ATP = N(6)-biotinyl-L-lysyl-[protein] + AMP + diphosphate + H(+)</text>
        <dbReference type="Rhea" id="RHEA:11756"/>
        <dbReference type="Rhea" id="RHEA-COMP:9752"/>
        <dbReference type="Rhea" id="RHEA-COMP:10505"/>
        <dbReference type="ChEBI" id="CHEBI:15378"/>
        <dbReference type="ChEBI" id="CHEBI:29969"/>
        <dbReference type="ChEBI" id="CHEBI:30616"/>
        <dbReference type="ChEBI" id="CHEBI:33019"/>
        <dbReference type="ChEBI" id="CHEBI:57586"/>
        <dbReference type="ChEBI" id="CHEBI:83144"/>
        <dbReference type="ChEBI" id="CHEBI:456215"/>
        <dbReference type="EC" id="6.3.4.15"/>
    </reaction>
</comment>
<feature type="domain" description="BPL/LPL catalytic" evidence="7">
    <location>
        <begin position="72"/>
        <end position="259"/>
    </location>
</feature>
<dbReference type="Pfam" id="PF02237">
    <property type="entry name" value="BPL_C"/>
    <property type="match status" value="1"/>
</dbReference>
<keyword evidence="4 6" id="KW-0092">Biotin</keyword>
<evidence type="ECO:0000256" key="6">
    <source>
        <dbReference type="HAMAP-Rule" id="MF_00978"/>
    </source>
</evidence>
<evidence type="ECO:0000259" key="7">
    <source>
        <dbReference type="PROSITE" id="PS51733"/>
    </source>
</evidence>
<keyword evidence="1 6" id="KW-0436">Ligase</keyword>
<comment type="caution">
    <text evidence="8">The sequence shown here is derived from an EMBL/GenBank/DDBJ whole genome shotgun (WGS) entry which is preliminary data.</text>
</comment>
<keyword evidence="6" id="KW-0804">Transcription</keyword>
<dbReference type="Pfam" id="PF08279">
    <property type="entry name" value="HTH_11"/>
    <property type="match status" value="1"/>
</dbReference>
<dbReference type="InterPro" id="IPR003142">
    <property type="entry name" value="BPL_C"/>
</dbReference>
<dbReference type="EC" id="6.3.4.15" evidence="6"/>
<dbReference type="PROSITE" id="PS51733">
    <property type="entry name" value="BPL_LPL_CATALYTIC"/>
    <property type="match status" value="1"/>
</dbReference>
<dbReference type="SUPFAM" id="SSF50037">
    <property type="entry name" value="C-terminal domain of transcriptional repressors"/>
    <property type="match status" value="1"/>
</dbReference>
<feature type="binding site" evidence="6">
    <location>
        <begin position="93"/>
        <end position="95"/>
    </location>
    <ligand>
        <name>biotin</name>
        <dbReference type="ChEBI" id="CHEBI:57586"/>
    </ligand>
</feature>
<dbReference type="SUPFAM" id="SSF46785">
    <property type="entry name" value="Winged helix' DNA-binding domain"/>
    <property type="match status" value="1"/>
</dbReference>
<dbReference type="CDD" id="cd00090">
    <property type="entry name" value="HTH_ARSR"/>
    <property type="match status" value="1"/>
</dbReference>
<dbReference type="PANTHER" id="PTHR12835:SF5">
    <property type="entry name" value="BIOTIN--PROTEIN LIGASE"/>
    <property type="match status" value="1"/>
</dbReference>
<organism evidence="8 9">
    <name type="scientific">Bowmanella denitrificans</name>
    <dbReference type="NCBI Taxonomy" id="366582"/>
    <lineage>
        <taxon>Bacteria</taxon>
        <taxon>Pseudomonadati</taxon>
        <taxon>Pseudomonadota</taxon>
        <taxon>Gammaproteobacteria</taxon>
        <taxon>Alteromonadales</taxon>
        <taxon>Alteromonadaceae</taxon>
        <taxon>Bowmanella</taxon>
    </lineage>
</organism>
<name>A0ABP3HKL2_9ALTE</name>
<evidence type="ECO:0000313" key="8">
    <source>
        <dbReference type="EMBL" id="GAA0371972.1"/>
    </source>
</evidence>
<keyword evidence="6" id="KW-0238">DNA-binding</keyword>
<dbReference type="InterPro" id="IPR036388">
    <property type="entry name" value="WH-like_DNA-bd_sf"/>
</dbReference>
<feature type="binding site" evidence="6">
    <location>
        <begin position="120"/>
        <end position="122"/>
    </location>
    <ligand>
        <name>biotin</name>
        <dbReference type="ChEBI" id="CHEBI:57586"/>
    </ligand>
</feature>
<dbReference type="InterPro" id="IPR045864">
    <property type="entry name" value="aa-tRNA-synth_II/BPL/LPL"/>
</dbReference>
<dbReference type="Gene3D" id="3.30.930.10">
    <property type="entry name" value="Bira Bifunctional Protein, Domain 2"/>
    <property type="match status" value="1"/>
</dbReference>
<dbReference type="RefSeq" id="WP_343847260.1">
    <property type="nucleotide sequence ID" value="NZ_BAAAEI010000027.1"/>
</dbReference>
<evidence type="ECO:0000256" key="3">
    <source>
        <dbReference type="ARBA" id="ARBA00022840"/>
    </source>
</evidence>
<feature type="binding site" evidence="6">
    <location>
        <position position="116"/>
    </location>
    <ligand>
        <name>biotin</name>
        <dbReference type="ChEBI" id="CHEBI:57586"/>
    </ligand>
</feature>
<dbReference type="Proteomes" id="UP001501757">
    <property type="component" value="Unassembled WGS sequence"/>
</dbReference>
<dbReference type="InterPro" id="IPR004408">
    <property type="entry name" value="Biotin_CoA_COase_ligase"/>
</dbReference>
<comment type="similarity">
    <text evidence="6">Belongs to the biotin--protein ligase family.</text>
</comment>
<dbReference type="InterPro" id="IPR008988">
    <property type="entry name" value="Transcriptional_repressor_C"/>
</dbReference>
<dbReference type="Pfam" id="PF03099">
    <property type="entry name" value="BPL_LplA_LipB"/>
    <property type="match status" value="1"/>
</dbReference>
<keyword evidence="9" id="KW-1185">Reference proteome</keyword>
<sequence length="326" mass="35744">MTMQTDSKRHQILIRLADGRFHSGEELGAELGISRAAISKHIKGLEGLGLEIFSVTGKGYRLAEKLKLLEQAEIAHHRSFADVPLQVLSVVDSTNTYLKEHPELHINGGACLAEAQTAGRGRQGRKWQSPFGASLYLSMYWAFSGGYQAVGGLSLVIGVAVVEALQKNGVEGLELKWPNDIYLEGRKLGGILVEIEGQINDQSHCIIGVGINTCLPEATGKLIDQPYADLSSHLAMEVDRNSIAVNVLDSLQLNLMRFEQDGLKPYLNQWDKLNLYRNRLVRMICGQNQFEGKCLGVNQDGALLVELDTGVKAFYGGEISVRSALQ</sequence>
<dbReference type="HAMAP" id="MF_00978">
    <property type="entry name" value="Bifunct_BirA"/>
    <property type="match status" value="1"/>
</dbReference>
<evidence type="ECO:0000256" key="4">
    <source>
        <dbReference type="ARBA" id="ARBA00023267"/>
    </source>
</evidence>